<sequence>MSAIFFSCLALGALVGFLAGLFGIGGGLIIVPALVYLLPMANIPPEYLMSMALGTSFSTIVVTAFSAAQRHHKLGNVDWSVSKFFIPALMISVFVSGLVVTDLPKDLMSKIFAVIVIFLAGKMLFSSLKKNEKPVKVLTPQSTVIAGVLIGAISSMAGIAGGAFIVPYLNGRGLEMKRAIGTSSFCGALLGLAGTISFIFSGWGLPNLPEYALGYIYLPALVGITLTSFFTSKLGASAANVLPVPILKKAFAVLLVGIAINMFLK</sequence>
<name>A0A420XFW0_9PAST</name>
<evidence type="ECO:0000313" key="8">
    <source>
        <dbReference type="Proteomes" id="UP000280099"/>
    </source>
</evidence>
<keyword evidence="6" id="KW-1003">Cell membrane</keyword>
<protein>
    <recommendedName>
        <fullName evidence="6">Probable membrane transporter protein</fullName>
    </recommendedName>
</protein>
<dbReference type="GO" id="GO:0005886">
    <property type="term" value="C:plasma membrane"/>
    <property type="evidence" value="ECO:0007669"/>
    <property type="project" value="UniProtKB-SubCell"/>
</dbReference>
<feature type="transmembrane region" description="Helical" evidence="6">
    <location>
        <begin position="145"/>
        <end position="168"/>
    </location>
</feature>
<dbReference type="PANTHER" id="PTHR43483:SF3">
    <property type="entry name" value="MEMBRANE TRANSPORTER PROTEIN HI_0806-RELATED"/>
    <property type="match status" value="1"/>
</dbReference>
<evidence type="ECO:0000256" key="3">
    <source>
        <dbReference type="ARBA" id="ARBA00022692"/>
    </source>
</evidence>
<evidence type="ECO:0000256" key="2">
    <source>
        <dbReference type="ARBA" id="ARBA00009142"/>
    </source>
</evidence>
<keyword evidence="5 6" id="KW-0472">Membrane</keyword>
<evidence type="ECO:0000256" key="1">
    <source>
        <dbReference type="ARBA" id="ARBA00004141"/>
    </source>
</evidence>
<feature type="transmembrane region" description="Helical" evidence="6">
    <location>
        <begin position="47"/>
        <end position="68"/>
    </location>
</feature>
<accession>A0A420XFW0</accession>
<organism evidence="7 8">
    <name type="scientific">Otariodibacter oris</name>
    <dbReference type="NCBI Taxonomy" id="1032623"/>
    <lineage>
        <taxon>Bacteria</taxon>
        <taxon>Pseudomonadati</taxon>
        <taxon>Pseudomonadota</taxon>
        <taxon>Gammaproteobacteria</taxon>
        <taxon>Pasteurellales</taxon>
        <taxon>Pasteurellaceae</taxon>
        <taxon>Otariodibacter</taxon>
    </lineage>
</organism>
<keyword evidence="4 6" id="KW-1133">Transmembrane helix</keyword>
<proteinExistence type="inferred from homology"/>
<feature type="transmembrane region" description="Helical" evidence="6">
    <location>
        <begin position="107"/>
        <end position="125"/>
    </location>
</feature>
<evidence type="ECO:0000256" key="6">
    <source>
        <dbReference type="RuleBase" id="RU363041"/>
    </source>
</evidence>
<feature type="transmembrane region" description="Helical" evidence="6">
    <location>
        <begin position="80"/>
        <end position="101"/>
    </location>
</feature>
<keyword evidence="8" id="KW-1185">Reference proteome</keyword>
<feature type="transmembrane region" description="Helical" evidence="6">
    <location>
        <begin position="212"/>
        <end position="231"/>
    </location>
</feature>
<dbReference type="Pfam" id="PF01925">
    <property type="entry name" value="TauE"/>
    <property type="match status" value="1"/>
</dbReference>
<dbReference type="InterPro" id="IPR002781">
    <property type="entry name" value="TM_pro_TauE-like"/>
</dbReference>
<evidence type="ECO:0000256" key="5">
    <source>
        <dbReference type="ARBA" id="ARBA00023136"/>
    </source>
</evidence>
<dbReference type="RefSeq" id="WP_121123739.1">
    <property type="nucleotide sequence ID" value="NZ_CP016604.1"/>
</dbReference>
<dbReference type="PANTHER" id="PTHR43483">
    <property type="entry name" value="MEMBRANE TRANSPORTER PROTEIN HI_0806-RELATED"/>
    <property type="match status" value="1"/>
</dbReference>
<reference evidence="7 8" key="1">
    <citation type="submission" date="2018-10" db="EMBL/GenBank/DDBJ databases">
        <title>Genomic Encyclopedia of Type Strains, Phase IV (KMG-IV): sequencing the most valuable type-strain genomes for metagenomic binning, comparative biology and taxonomic classification.</title>
        <authorList>
            <person name="Goeker M."/>
        </authorList>
    </citation>
    <scope>NUCLEOTIDE SEQUENCE [LARGE SCALE GENOMIC DNA]</scope>
    <source>
        <strain evidence="7 8">DSM 23800</strain>
    </source>
</reference>
<comment type="caution">
    <text evidence="7">The sequence shown here is derived from an EMBL/GenBank/DDBJ whole genome shotgun (WGS) entry which is preliminary data.</text>
</comment>
<gene>
    <name evidence="7" type="ORF">DES31_1576</name>
</gene>
<keyword evidence="3 6" id="KW-0812">Transmembrane</keyword>
<dbReference type="EMBL" id="RBJC01000008">
    <property type="protein sequence ID" value="RKR71241.1"/>
    <property type="molecule type" value="Genomic_DNA"/>
</dbReference>
<feature type="transmembrane region" description="Helical" evidence="6">
    <location>
        <begin position="180"/>
        <end position="200"/>
    </location>
</feature>
<evidence type="ECO:0000313" key="7">
    <source>
        <dbReference type="EMBL" id="RKR71241.1"/>
    </source>
</evidence>
<comment type="similarity">
    <text evidence="2 6">Belongs to the 4-toluene sulfonate uptake permease (TSUP) (TC 2.A.102) family.</text>
</comment>
<dbReference type="Proteomes" id="UP000280099">
    <property type="component" value="Unassembled WGS sequence"/>
</dbReference>
<dbReference type="OrthoDB" id="457670at2"/>
<dbReference type="AlphaFoldDB" id="A0A420XFW0"/>
<comment type="subcellular location">
    <subcellularLocation>
        <location evidence="6">Cell membrane</location>
        <topology evidence="6">Multi-pass membrane protein</topology>
    </subcellularLocation>
    <subcellularLocation>
        <location evidence="1">Membrane</location>
        <topology evidence="1">Multi-pass membrane protein</topology>
    </subcellularLocation>
</comment>
<evidence type="ECO:0000256" key="4">
    <source>
        <dbReference type="ARBA" id="ARBA00022989"/>
    </source>
</evidence>
<feature type="transmembrane region" description="Helical" evidence="6">
    <location>
        <begin position="246"/>
        <end position="264"/>
    </location>
</feature>